<evidence type="ECO:0000313" key="7">
    <source>
        <dbReference type="EMBL" id="KAH8101149.1"/>
    </source>
</evidence>
<keyword evidence="5" id="KW-0325">Glycoprotein</keyword>
<evidence type="ECO:0000256" key="1">
    <source>
        <dbReference type="ARBA" id="ARBA00011079"/>
    </source>
</evidence>
<dbReference type="SUPFAM" id="SSF53474">
    <property type="entry name" value="alpha/beta-Hydrolases"/>
    <property type="match status" value="1"/>
</dbReference>
<dbReference type="GO" id="GO:0008239">
    <property type="term" value="F:dipeptidyl-peptidase activity"/>
    <property type="evidence" value="ECO:0007669"/>
    <property type="project" value="TreeGrafter"/>
</dbReference>
<evidence type="ECO:0000256" key="5">
    <source>
        <dbReference type="ARBA" id="ARBA00023180"/>
    </source>
</evidence>
<comment type="similarity">
    <text evidence="1">Belongs to the peptidase S28 family.</text>
</comment>
<dbReference type="EMBL" id="JAEVFJ010000013">
    <property type="protein sequence ID" value="KAH8101149.1"/>
    <property type="molecule type" value="Genomic_DNA"/>
</dbReference>
<dbReference type="Gene3D" id="3.40.50.1820">
    <property type="entry name" value="alpha/beta hydrolase"/>
    <property type="match status" value="2"/>
</dbReference>
<keyword evidence="8" id="KW-1185">Reference proteome</keyword>
<keyword evidence="2" id="KW-0645">Protease</keyword>
<evidence type="ECO:0000256" key="2">
    <source>
        <dbReference type="ARBA" id="ARBA00022670"/>
    </source>
</evidence>
<evidence type="ECO:0000313" key="8">
    <source>
        <dbReference type="Proteomes" id="UP000813824"/>
    </source>
</evidence>
<comment type="caution">
    <text evidence="7">The sequence shown here is derived from an EMBL/GenBank/DDBJ whole genome shotgun (WGS) entry which is preliminary data.</text>
</comment>
<protein>
    <submittedName>
        <fullName evidence="7">Serine carboxypeptidase S28-domain-containing protein</fullName>
    </submittedName>
</protein>
<dbReference type="Proteomes" id="UP000813824">
    <property type="component" value="Unassembled WGS sequence"/>
</dbReference>
<reference evidence="7" key="1">
    <citation type="journal article" date="2021" name="New Phytol.">
        <title>Evolutionary innovations through gain and loss of genes in the ectomycorrhizal Boletales.</title>
        <authorList>
            <person name="Wu G."/>
            <person name="Miyauchi S."/>
            <person name="Morin E."/>
            <person name="Kuo A."/>
            <person name="Drula E."/>
            <person name="Varga T."/>
            <person name="Kohler A."/>
            <person name="Feng B."/>
            <person name="Cao Y."/>
            <person name="Lipzen A."/>
            <person name="Daum C."/>
            <person name="Hundley H."/>
            <person name="Pangilinan J."/>
            <person name="Johnson J."/>
            <person name="Barry K."/>
            <person name="LaButti K."/>
            <person name="Ng V."/>
            <person name="Ahrendt S."/>
            <person name="Min B."/>
            <person name="Choi I.G."/>
            <person name="Park H."/>
            <person name="Plett J.M."/>
            <person name="Magnuson J."/>
            <person name="Spatafora J.W."/>
            <person name="Nagy L.G."/>
            <person name="Henrissat B."/>
            <person name="Grigoriev I.V."/>
            <person name="Yang Z.L."/>
            <person name="Xu J."/>
            <person name="Martin F.M."/>
        </authorList>
    </citation>
    <scope>NUCLEOTIDE SEQUENCE</scope>
    <source>
        <strain evidence="7">KKN 215</strain>
    </source>
</reference>
<dbReference type="GO" id="GO:0006508">
    <property type="term" value="P:proteolysis"/>
    <property type="evidence" value="ECO:0007669"/>
    <property type="project" value="UniProtKB-KW"/>
</dbReference>
<dbReference type="PANTHER" id="PTHR11010">
    <property type="entry name" value="PROTEASE S28 PRO-X CARBOXYPEPTIDASE-RELATED"/>
    <property type="match status" value="1"/>
</dbReference>
<dbReference type="PANTHER" id="PTHR11010:SF23">
    <property type="entry name" value="SERINE PEPTIDASE"/>
    <property type="match status" value="1"/>
</dbReference>
<dbReference type="InterPro" id="IPR029058">
    <property type="entry name" value="AB_hydrolase_fold"/>
</dbReference>
<gene>
    <name evidence="7" type="ORF">BXZ70DRAFT_1007545</name>
</gene>
<keyword evidence="4" id="KW-0378">Hydrolase</keyword>
<sequence length="556" mass="60758">MAWKYSLFAVSLALASSASNLVIPGWSVTGMDLGLEDAKVSVSAVDFTGAPIPPVDTIYYFDQLIDHNNPQLGTFKQRYWHYWEFYKPGGPIILATPGEADASAGAYTYVTNKSIFGQVAEQEHGATIILEHRYYGQSNPVPDLSAENMRYNTLPQAINDLEYFAKNVKLPMPGGDNVKPGQVPWVLMGGSYSGALTAWTMIEKPGLFAAGYASSAVVQAITDFWQYFEPIRVHMPQNCSADVQAVIAHFDQVFASGNTAAIDALKSSYGMAELTHLDDVVAACAIRSTLGQRLSPTSGPSAGFWEFCDALEVKDGVNAPVTGWGLDHALAAWGKYFSETFLADYCDGQSIPECLGTYEPSLTGFANTTIPNTGRSWFYMVCNEVGWLQTGAPSGHPTIVSRLITTAYEQQLCQRAFPGAFPNIGSSMDIGVARTNDAYHGWNVQLDRFFFANGKRDPWLDATVSATGLNVPSTDRQRIVVSEGFHCNDLLTANGAEPSIKELHKLALSDMKRWLAEYREENRIRTDGDVDEKLGVSRTIRGVLHTGNVLVDDEGD</sequence>
<accession>A0A8K0XQE9</accession>
<dbReference type="GO" id="GO:0004180">
    <property type="term" value="F:carboxypeptidase activity"/>
    <property type="evidence" value="ECO:0007669"/>
    <property type="project" value="UniProtKB-KW"/>
</dbReference>
<dbReference type="Pfam" id="PF05577">
    <property type="entry name" value="Peptidase_S28"/>
    <property type="match status" value="2"/>
</dbReference>
<evidence type="ECO:0000256" key="3">
    <source>
        <dbReference type="ARBA" id="ARBA00022729"/>
    </source>
</evidence>
<evidence type="ECO:0000256" key="6">
    <source>
        <dbReference type="SAM" id="SignalP"/>
    </source>
</evidence>
<name>A0A8K0XQE9_9AGAR</name>
<dbReference type="OrthoDB" id="1735038at2759"/>
<dbReference type="InterPro" id="IPR008758">
    <property type="entry name" value="Peptidase_S28"/>
</dbReference>
<feature type="signal peptide" evidence="6">
    <location>
        <begin position="1"/>
        <end position="18"/>
    </location>
</feature>
<proteinExistence type="inferred from homology"/>
<feature type="chain" id="PRO_5035443212" evidence="6">
    <location>
        <begin position="19"/>
        <end position="556"/>
    </location>
</feature>
<keyword evidence="3 6" id="KW-0732">Signal</keyword>
<dbReference type="GO" id="GO:0070008">
    <property type="term" value="F:serine-type exopeptidase activity"/>
    <property type="evidence" value="ECO:0007669"/>
    <property type="project" value="InterPro"/>
</dbReference>
<organism evidence="7 8">
    <name type="scientific">Cristinia sonorae</name>
    <dbReference type="NCBI Taxonomy" id="1940300"/>
    <lineage>
        <taxon>Eukaryota</taxon>
        <taxon>Fungi</taxon>
        <taxon>Dikarya</taxon>
        <taxon>Basidiomycota</taxon>
        <taxon>Agaricomycotina</taxon>
        <taxon>Agaricomycetes</taxon>
        <taxon>Agaricomycetidae</taxon>
        <taxon>Agaricales</taxon>
        <taxon>Pleurotineae</taxon>
        <taxon>Stephanosporaceae</taxon>
        <taxon>Cristinia</taxon>
    </lineage>
</organism>
<keyword evidence="7" id="KW-0121">Carboxypeptidase</keyword>
<evidence type="ECO:0000256" key="4">
    <source>
        <dbReference type="ARBA" id="ARBA00022801"/>
    </source>
</evidence>
<dbReference type="AlphaFoldDB" id="A0A8K0XQE9"/>